<evidence type="ECO:0000256" key="5">
    <source>
        <dbReference type="PIRSR" id="PIRSR606710-2"/>
    </source>
</evidence>
<sequence length="525" mass="59567">MTALQKYRNPVITGLHPDPSICRVEDTFYLVASTFEYFPGIPVYESRDLVRWKCIGHCLTRREQLELKDCHPSGGIYAPSIRYWKGRFYVTATNVSHRGNFVVSASRPEGPWSDPVWLEAGGIDPSLYFEGERAYLTTNESRRGEKGIYLYEIDLDTGKCLGPERLISKGCVGRFPEAPHLYRIRGNYYLLLAEGGTEYGHMVTIQRSENLLGPYVSCPYNPIVSHRDMEDMRIMCTGHGDLTEDQNGNWWMVLLGVRTLTNETGMRMLHNLGRETFLAPVVWKDGWPLAGEAGRIKTEMEGPLPGGYPGCGTVCPEEKCVSTDTHFGPNGFSTEYIFLRNPDMDCYRFQEDGGLMLTGCGRRLSEEMGSPAMMAVRQKEFFSKCLLRLAPPYGEELCCGLTAFYSWEHHYDLCLARREGRLKLQLRKQIYDLEAVQRSVEIPDGEVTLEIHSDQEYYSFFAVDSAGKRHILGRGAAAALCTEVTRNMSFTGTLLGFFCEMGTVRIKDFKVWSGAEQWEQNEEEP</sequence>
<evidence type="ECO:0000256" key="2">
    <source>
        <dbReference type="ARBA" id="ARBA00022801"/>
    </source>
</evidence>
<evidence type="ECO:0000259" key="7">
    <source>
        <dbReference type="Pfam" id="PF17851"/>
    </source>
</evidence>
<feature type="active site" description="Proton donor" evidence="4">
    <location>
        <position position="177"/>
    </location>
</feature>
<dbReference type="InterPro" id="IPR051795">
    <property type="entry name" value="Glycosyl_Hydrlase_43"/>
</dbReference>
<dbReference type="AlphaFoldDB" id="A0A9D2TDJ9"/>
<dbReference type="InterPro" id="IPR006710">
    <property type="entry name" value="Glyco_hydro_43"/>
</dbReference>
<feature type="domain" description="Beta-xylosidase C-terminal Concanavalin A-like" evidence="7">
    <location>
        <begin position="326"/>
        <end position="499"/>
    </location>
</feature>
<dbReference type="Gene3D" id="2.60.120.200">
    <property type="match status" value="1"/>
</dbReference>
<dbReference type="Proteomes" id="UP000823863">
    <property type="component" value="Unassembled WGS sequence"/>
</dbReference>
<proteinExistence type="inferred from homology"/>
<reference evidence="8" key="1">
    <citation type="journal article" date="2021" name="PeerJ">
        <title>Extensive microbial diversity within the chicken gut microbiome revealed by metagenomics and culture.</title>
        <authorList>
            <person name="Gilroy R."/>
            <person name="Ravi A."/>
            <person name="Getino M."/>
            <person name="Pursley I."/>
            <person name="Horton D.L."/>
            <person name="Alikhan N.F."/>
            <person name="Baker D."/>
            <person name="Gharbi K."/>
            <person name="Hall N."/>
            <person name="Watson M."/>
            <person name="Adriaenssens E.M."/>
            <person name="Foster-Nyarko E."/>
            <person name="Jarju S."/>
            <person name="Secka A."/>
            <person name="Antonio M."/>
            <person name="Oren A."/>
            <person name="Chaudhuri R.R."/>
            <person name="La Ragione R."/>
            <person name="Hildebrand F."/>
            <person name="Pallen M.J."/>
        </authorList>
    </citation>
    <scope>NUCLEOTIDE SEQUENCE</scope>
    <source>
        <strain evidence="8">CHK198-12963</strain>
    </source>
</reference>
<dbReference type="SUPFAM" id="SSF49899">
    <property type="entry name" value="Concanavalin A-like lectins/glucanases"/>
    <property type="match status" value="1"/>
</dbReference>
<dbReference type="EMBL" id="DWWB01000003">
    <property type="protein sequence ID" value="HJC65186.1"/>
    <property type="molecule type" value="Genomic_DNA"/>
</dbReference>
<evidence type="ECO:0000313" key="9">
    <source>
        <dbReference type="Proteomes" id="UP000823863"/>
    </source>
</evidence>
<name>A0A9D2TDJ9_9FIRM</name>
<dbReference type="Gene3D" id="2.115.10.20">
    <property type="entry name" value="Glycosyl hydrolase domain, family 43"/>
    <property type="match status" value="1"/>
</dbReference>
<feature type="site" description="Important for catalytic activity, responsible for pKa modulation of the active site Glu and correct orientation of both the proton donor and substrate" evidence="5">
    <location>
        <position position="124"/>
    </location>
</feature>
<dbReference type="GO" id="GO:0004553">
    <property type="term" value="F:hydrolase activity, hydrolyzing O-glycosyl compounds"/>
    <property type="evidence" value="ECO:0007669"/>
    <property type="project" value="InterPro"/>
</dbReference>
<keyword evidence="2 6" id="KW-0378">Hydrolase</keyword>
<evidence type="ECO:0000256" key="1">
    <source>
        <dbReference type="ARBA" id="ARBA00009865"/>
    </source>
</evidence>
<dbReference type="InterPro" id="IPR013320">
    <property type="entry name" value="ConA-like_dom_sf"/>
</dbReference>
<dbReference type="CDD" id="cd18617">
    <property type="entry name" value="GH43_XynB-like"/>
    <property type="match status" value="1"/>
</dbReference>
<evidence type="ECO:0000256" key="4">
    <source>
        <dbReference type="PIRSR" id="PIRSR606710-1"/>
    </source>
</evidence>
<comment type="caution">
    <text evidence="8">The sequence shown here is derived from an EMBL/GenBank/DDBJ whole genome shotgun (WGS) entry which is preliminary data.</text>
</comment>
<feature type="active site" description="Proton acceptor" evidence="4">
    <location>
        <position position="18"/>
    </location>
</feature>
<comment type="similarity">
    <text evidence="1 6">Belongs to the glycosyl hydrolase 43 family.</text>
</comment>
<evidence type="ECO:0000313" key="8">
    <source>
        <dbReference type="EMBL" id="HJC65186.1"/>
    </source>
</evidence>
<dbReference type="Pfam" id="PF04616">
    <property type="entry name" value="Glyco_hydro_43"/>
    <property type="match status" value="1"/>
</dbReference>
<dbReference type="PANTHER" id="PTHR42812:SF12">
    <property type="entry name" value="BETA-XYLOSIDASE-RELATED"/>
    <property type="match status" value="1"/>
</dbReference>
<evidence type="ECO:0000256" key="3">
    <source>
        <dbReference type="ARBA" id="ARBA00023295"/>
    </source>
</evidence>
<keyword evidence="3 6" id="KW-0326">Glycosidase</keyword>
<dbReference type="GO" id="GO:0005975">
    <property type="term" value="P:carbohydrate metabolic process"/>
    <property type="evidence" value="ECO:0007669"/>
    <property type="project" value="InterPro"/>
</dbReference>
<dbReference type="SUPFAM" id="SSF75005">
    <property type="entry name" value="Arabinanase/levansucrase/invertase"/>
    <property type="match status" value="1"/>
</dbReference>
<dbReference type="Pfam" id="PF17851">
    <property type="entry name" value="GH43_C2"/>
    <property type="match status" value="1"/>
</dbReference>
<dbReference type="InterPro" id="IPR023296">
    <property type="entry name" value="Glyco_hydro_beta-prop_sf"/>
</dbReference>
<dbReference type="PANTHER" id="PTHR42812">
    <property type="entry name" value="BETA-XYLOSIDASE"/>
    <property type="match status" value="1"/>
</dbReference>
<gene>
    <name evidence="8" type="ORF">H9931_00485</name>
</gene>
<dbReference type="InterPro" id="IPR041542">
    <property type="entry name" value="GH43_C2"/>
</dbReference>
<evidence type="ECO:0000256" key="6">
    <source>
        <dbReference type="RuleBase" id="RU361187"/>
    </source>
</evidence>
<reference evidence="8" key="2">
    <citation type="submission" date="2021-04" db="EMBL/GenBank/DDBJ databases">
        <authorList>
            <person name="Gilroy R."/>
        </authorList>
    </citation>
    <scope>NUCLEOTIDE SEQUENCE</scope>
    <source>
        <strain evidence="8">CHK198-12963</strain>
    </source>
</reference>
<protein>
    <submittedName>
        <fullName evidence="8">Glycoside hydrolase family 43 protein</fullName>
    </submittedName>
</protein>
<organism evidence="8 9">
    <name type="scientific">Candidatus Enterocloster excrementigallinarum</name>
    <dbReference type="NCBI Taxonomy" id="2838558"/>
    <lineage>
        <taxon>Bacteria</taxon>
        <taxon>Bacillati</taxon>
        <taxon>Bacillota</taxon>
        <taxon>Clostridia</taxon>
        <taxon>Lachnospirales</taxon>
        <taxon>Lachnospiraceae</taxon>
        <taxon>Enterocloster</taxon>
    </lineage>
</organism>
<accession>A0A9D2TDJ9</accession>